<name>A0A3B0SKD4_9ZZZZ</name>
<evidence type="ECO:0000256" key="7">
    <source>
        <dbReference type="ARBA" id="ARBA00038408"/>
    </source>
</evidence>
<protein>
    <recommendedName>
        <fullName evidence="9">PpiC domain-containing protein</fullName>
    </recommendedName>
</protein>
<feature type="domain" description="PpiC" evidence="9">
    <location>
        <begin position="248"/>
        <end position="365"/>
    </location>
</feature>
<dbReference type="SUPFAM" id="SSF109998">
    <property type="entry name" value="Triger factor/SurA peptide-binding domain-like"/>
    <property type="match status" value="1"/>
</dbReference>
<dbReference type="Gene3D" id="1.10.4030.10">
    <property type="entry name" value="Porin chaperone SurA, peptide-binding domain"/>
    <property type="match status" value="1"/>
</dbReference>
<dbReference type="Pfam" id="PF13624">
    <property type="entry name" value="SurA_N_3"/>
    <property type="match status" value="1"/>
</dbReference>
<comment type="subcellular location">
    <subcellularLocation>
        <location evidence="1">Cell membrane</location>
        <topology evidence="1">Single-pass type II membrane protein</topology>
    </subcellularLocation>
</comment>
<keyword evidence="4 8" id="KW-1133">Transmembrane helix</keyword>
<evidence type="ECO:0000256" key="1">
    <source>
        <dbReference type="ARBA" id="ARBA00004401"/>
    </source>
</evidence>
<evidence type="ECO:0000256" key="5">
    <source>
        <dbReference type="ARBA" id="ARBA00023136"/>
    </source>
</evidence>
<sequence>MLEAMRNSLRSPIAKVFLLLIVLSFIVWGTGDIFRGGTGDAVVLVGPEKVTVEEFGTAWRQEVNYRIRTSDGKFSEAEAKAQGLDEQLLQRMISEAALDAKLSELGVSVSKRMLYNNIKDYEAFKDPLTGDFSDEQYVQALAQSQLTPKLFEDQAKSGIAREQILAVIREGAITPLAYTRNSINFQQETRQVESVILPTSAIPVPPQPTDEQLAEMLAENPRQFAIPERRAATLVMITAKDLTLDINPSDEELRAIFEFSKNKYTKVETRSWVQVPVDDQITADAVARRLQAGEAAADIMTDMKLAGTPIELTDADIKNSPDDQIAEAIFAAADGATGATEGRFKWAAWKINGITPGSEKTYEDVVEELRDDFIRSESQNKLFEVMGDFEGARSDGLTLDEAAEAQSLVVISLPPVDRRGTDENLNVVKLFEDAPEILATLFDLDELVESDIEETEKGDFYALTVDEIIPTRQPEMEEIKDALRSAWTLQQSSNAMRELASAVKKQMESGVPAAEISAKYPGSRVEIAILSRYEQEPSIPPGLAREMFSYAPGKVGFGVAGASNELVISKLLSIIQAPVIDDATLMLLRGRVDQEIGQDIEQQFINGLLSSYTIRRDEKLKALALGDG</sequence>
<keyword evidence="2" id="KW-1003">Cell membrane</keyword>
<evidence type="ECO:0000313" key="10">
    <source>
        <dbReference type="EMBL" id="VAW01427.1"/>
    </source>
</evidence>
<keyword evidence="5 8" id="KW-0472">Membrane</keyword>
<keyword evidence="6" id="KW-0143">Chaperone</keyword>
<proteinExistence type="inferred from homology"/>
<organism evidence="10">
    <name type="scientific">hydrothermal vent metagenome</name>
    <dbReference type="NCBI Taxonomy" id="652676"/>
    <lineage>
        <taxon>unclassified sequences</taxon>
        <taxon>metagenomes</taxon>
        <taxon>ecological metagenomes</taxon>
    </lineage>
</organism>
<evidence type="ECO:0000259" key="9">
    <source>
        <dbReference type="Pfam" id="PF13145"/>
    </source>
</evidence>
<evidence type="ECO:0000256" key="2">
    <source>
        <dbReference type="ARBA" id="ARBA00022475"/>
    </source>
</evidence>
<dbReference type="PANTHER" id="PTHR47529:SF1">
    <property type="entry name" value="PERIPLASMIC CHAPERONE PPID"/>
    <property type="match status" value="1"/>
</dbReference>
<comment type="similarity">
    <text evidence="7">Belongs to the PpiD chaperone family.</text>
</comment>
<dbReference type="AlphaFoldDB" id="A0A3B0SKD4"/>
<gene>
    <name evidence="10" type="ORF">MNBD_ALPHA06-1862</name>
</gene>
<keyword evidence="3 8" id="KW-0812">Transmembrane</keyword>
<dbReference type="GO" id="GO:0005886">
    <property type="term" value="C:plasma membrane"/>
    <property type="evidence" value="ECO:0007669"/>
    <property type="project" value="UniProtKB-SubCell"/>
</dbReference>
<dbReference type="InterPro" id="IPR000297">
    <property type="entry name" value="PPIase_PpiC"/>
</dbReference>
<reference evidence="10" key="1">
    <citation type="submission" date="2018-06" db="EMBL/GenBank/DDBJ databases">
        <authorList>
            <person name="Zhirakovskaya E."/>
        </authorList>
    </citation>
    <scope>NUCLEOTIDE SEQUENCE</scope>
</reference>
<accession>A0A3B0SKD4</accession>
<dbReference type="PANTHER" id="PTHR47529">
    <property type="entry name" value="PEPTIDYL-PROLYL CIS-TRANS ISOMERASE D"/>
    <property type="match status" value="1"/>
</dbReference>
<dbReference type="Pfam" id="PF13145">
    <property type="entry name" value="Rotamase_2"/>
    <property type="match status" value="1"/>
</dbReference>
<evidence type="ECO:0000256" key="4">
    <source>
        <dbReference type="ARBA" id="ARBA00022989"/>
    </source>
</evidence>
<feature type="transmembrane region" description="Helical" evidence="8">
    <location>
        <begin position="12"/>
        <end position="31"/>
    </location>
</feature>
<dbReference type="InterPro" id="IPR052029">
    <property type="entry name" value="PpiD_chaperone"/>
</dbReference>
<dbReference type="GO" id="GO:0003755">
    <property type="term" value="F:peptidyl-prolyl cis-trans isomerase activity"/>
    <property type="evidence" value="ECO:0007669"/>
    <property type="project" value="InterPro"/>
</dbReference>
<evidence type="ECO:0000256" key="8">
    <source>
        <dbReference type="SAM" id="Phobius"/>
    </source>
</evidence>
<dbReference type="EMBL" id="UOEE01000319">
    <property type="protein sequence ID" value="VAW01427.1"/>
    <property type="molecule type" value="Genomic_DNA"/>
</dbReference>
<evidence type="ECO:0000256" key="3">
    <source>
        <dbReference type="ARBA" id="ARBA00022692"/>
    </source>
</evidence>
<evidence type="ECO:0000256" key="6">
    <source>
        <dbReference type="ARBA" id="ARBA00023186"/>
    </source>
</evidence>
<dbReference type="InterPro" id="IPR027304">
    <property type="entry name" value="Trigger_fact/SurA_dom_sf"/>
</dbReference>